<dbReference type="InParanoid" id="A0A4W3GKD7"/>
<name>A0A4W3GKD7_CALMI</name>
<reference evidence="2" key="1">
    <citation type="journal article" date="2006" name="Science">
        <title>Ancient noncoding elements conserved in the human genome.</title>
        <authorList>
            <person name="Venkatesh B."/>
            <person name="Kirkness E.F."/>
            <person name="Loh Y.H."/>
            <person name="Halpern A.L."/>
            <person name="Lee A.P."/>
            <person name="Johnson J."/>
            <person name="Dandona N."/>
            <person name="Viswanathan L.D."/>
            <person name="Tay A."/>
            <person name="Venter J.C."/>
            <person name="Strausberg R.L."/>
            <person name="Brenner S."/>
        </authorList>
    </citation>
    <scope>NUCLEOTIDE SEQUENCE [LARGE SCALE GENOMIC DNA]</scope>
</reference>
<evidence type="ECO:0000313" key="2">
    <source>
        <dbReference type="Proteomes" id="UP000314986"/>
    </source>
</evidence>
<accession>A0A4W3GKD7</accession>
<reference evidence="1" key="4">
    <citation type="submission" date="2025-08" db="UniProtKB">
        <authorList>
            <consortium name="Ensembl"/>
        </authorList>
    </citation>
    <scope>IDENTIFICATION</scope>
</reference>
<protein>
    <submittedName>
        <fullName evidence="1">Uncharacterized protein</fullName>
    </submittedName>
</protein>
<reference evidence="2" key="2">
    <citation type="journal article" date="2007" name="PLoS Biol.">
        <title>Survey sequencing and comparative analysis of the elephant shark (Callorhinchus milii) genome.</title>
        <authorList>
            <person name="Venkatesh B."/>
            <person name="Kirkness E.F."/>
            <person name="Loh Y.H."/>
            <person name="Halpern A.L."/>
            <person name="Lee A.P."/>
            <person name="Johnson J."/>
            <person name="Dandona N."/>
            <person name="Viswanathan L.D."/>
            <person name="Tay A."/>
            <person name="Venter J.C."/>
            <person name="Strausberg R.L."/>
            <person name="Brenner S."/>
        </authorList>
    </citation>
    <scope>NUCLEOTIDE SEQUENCE [LARGE SCALE GENOMIC DNA]</scope>
</reference>
<dbReference type="Ensembl" id="ENSCMIT00000003686.1">
    <property type="protein sequence ID" value="ENSCMIP00000003547.1"/>
    <property type="gene ID" value="ENSCMIG00000002144.1"/>
</dbReference>
<dbReference type="Gene3D" id="3.40.30.10">
    <property type="entry name" value="Glutaredoxin"/>
    <property type="match status" value="1"/>
</dbReference>
<proteinExistence type="predicted"/>
<dbReference type="STRING" id="7868.ENSCMIP00000003547"/>
<dbReference type="Proteomes" id="UP000314986">
    <property type="component" value="Unassembled WGS sequence"/>
</dbReference>
<sequence>MLADPSGALAKVRHTLTCGVCLSVGGCEFVMVVVDGTVKAISVEPDGTGLSCSLAPNVMQMLDSVS</sequence>
<evidence type="ECO:0000313" key="1">
    <source>
        <dbReference type="Ensembl" id="ENSCMIP00000003547.1"/>
    </source>
</evidence>
<organism evidence="1 2">
    <name type="scientific">Callorhinchus milii</name>
    <name type="common">Ghost shark</name>
    <dbReference type="NCBI Taxonomy" id="7868"/>
    <lineage>
        <taxon>Eukaryota</taxon>
        <taxon>Metazoa</taxon>
        <taxon>Chordata</taxon>
        <taxon>Craniata</taxon>
        <taxon>Vertebrata</taxon>
        <taxon>Chondrichthyes</taxon>
        <taxon>Holocephali</taxon>
        <taxon>Chimaeriformes</taxon>
        <taxon>Callorhinchidae</taxon>
        <taxon>Callorhinchus</taxon>
    </lineage>
</organism>
<dbReference type="AlphaFoldDB" id="A0A4W3GKD7"/>
<keyword evidence="2" id="KW-1185">Reference proteome</keyword>
<reference evidence="1" key="5">
    <citation type="submission" date="2025-09" db="UniProtKB">
        <authorList>
            <consortium name="Ensembl"/>
        </authorList>
    </citation>
    <scope>IDENTIFICATION</scope>
</reference>
<reference evidence="2" key="3">
    <citation type="journal article" date="2014" name="Nature">
        <title>Elephant shark genome provides unique insights into gnathostome evolution.</title>
        <authorList>
            <consortium name="International Elephant Shark Genome Sequencing Consortium"/>
            <person name="Venkatesh B."/>
            <person name="Lee A.P."/>
            <person name="Ravi V."/>
            <person name="Maurya A.K."/>
            <person name="Lian M.M."/>
            <person name="Swann J.B."/>
            <person name="Ohta Y."/>
            <person name="Flajnik M.F."/>
            <person name="Sutoh Y."/>
            <person name="Kasahara M."/>
            <person name="Hoon S."/>
            <person name="Gangu V."/>
            <person name="Roy S.W."/>
            <person name="Irimia M."/>
            <person name="Korzh V."/>
            <person name="Kondrychyn I."/>
            <person name="Lim Z.W."/>
            <person name="Tay B.H."/>
            <person name="Tohari S."/>
            <person name="Kong K.W."/>
            <person name="Ho S."/>
            <person name="Lorente-Galdos B."/>
            <person name="Quilez J."/>
            <person name="Marques-Bonet T."/>
            <person name="Raney B.J."/>
            <person name="Ingham P.W."/>
            <person name="Tay A."/>
            <person name="Hillier L.W."/>
            <person name="Minx P."/>
            <person name="Boehm T."/>
            <person name="Wilson R.K."/>
            <person name="Brenner S."/>
            <person name="Warren W.C."/>
        </authorList>
    </citation>
    <scope>NUCLEOTIDE SEQUENCE [LARGE SCALE GENOMIC DNA]</scope>
</reference>